<dbReference type="PRINTS" id="PR00683">
    <property type="entry name" value="SPECTRINPH"/>
</dbReference>
<dbReference type="PROSITE" id="PS50003">
    <property type="entry name" value="PH_DOMAIN"/>
    <property type="match status" value="1"/>
</dbReference>
<dbReference type="Pfam" id="PF00169">
    <property type="entry name" value="PH"/>
    <property type="match status" value="1"/>
</dbReference>
<dbReference type="Proteomes" id="UP001165160">
    <property type="component" value="Unassembled WGS sequence"/>
</dbReference>
<name>A0A9W7DKY4_9STRA</name>
<evidence type="ECO:0000313" key="3">
    <source>
        <dbReference type="EMBL" id="GMH46878.1"/>
    </source>
</evidence>
<keyword evidence="4" id="KW-1185">Reference proteome</keyword>
<feature type="compositionally biased region" description="Basic and acidic residues" evidence="1">
    <location>
        <begin position="196"/>
        <end position="206"/>
    </location>
</feature>
<proteinExistence type="predicted"/>
<evidence type="ECO:0000313" key="4">
    <source>
        <dbReference type="Proteomes" id="UP001165160"/>
    </source>
</evidence>
<accession>A0A9W7DKY4</accession>
<reference evidence="4" key="1">
    <citation type="journal article" date="2023" name="Commun. Biol.">
        <title>Genome analysis of Parmales, the sister group of diatoms, reveals the evolutionary specialization of diatoms from phago-mixotrophs to photoautotrophs.</title>
        <authorList>
            <person name="Ban H."/>
            <person name="Sato S."/>
            <person name="Yoshikawa S."/>
            <person name="Yamada K."/>
            <person name="Nakamura Y."/>
            <person name="Ichinomiya M."/>
            <person name="Sato N."/>
            <person name="Blanc-Mathieu R."/>
            <person name="Endo H."/>
            <person name="Kuwata A."/>
            <person name="Ogata H."/>
        </authorList>
    </citation>
    <scope>NUCLEOTIDE SEQUENCE [LARGE SCALE GENOMIC DNA]</scope>
    <source>
        <strain evidence="4">NIES 3699</strain>
    </source>
</reference>
<dbReference type="EMBL" id="BRXX01000562">
    <property type="protein sequence ID" value="GMH46878.1"/>
    <property type="molecule type" value="Genomic_DNA"/>
</dbReference>
<dbReference type="SUPFAM" id="SSF50729">
    <property type="entry name" value="PH domain-like"/>
    <property type="match status" value="1"/>
</dbReference>
<dbReference type="SMART" id="SM00233">
    <property type="entry name" value="PH"/>
    <property type="match status" value="1"/>
</dbReference>
<comment type="caution">
    <text evidence="3">The sequence shown here is derived from an EMBL/GenBank/DDBJ whole genome shotgun (WGS) entry which is preliminary data.</text>
</comment>
<dbReference type="AlphaFoldDB" id="A0A9W7DKY4"/>
<organism evidence="3 4">
    <name type="scientific">Triparma verrucosa</name>
    <dbReference type="NCBI Taxonomy" id="1606542"/>
    <lineage>
        <taxon>Eukaryota</taxon>
        <taxon>Sar</taxon>
        <taxon>Stramenopiles</taxon>
        <taxon>Ochrophyta</taxon>
        <taxon>Bolidophyceae</taxon>
        <taxon>Parmales</taxon>
        <taxon>Triparmaceae</taxon>
        <taxon>Triparma</taxon>
    </lineage>
</organism>
<dbReference type="GO" id="GO:0005543">
    <property type="term" value="F:phospholipid binding"/>
    <property type="evidence" value="ECO:0007669"/>
    <property type="project" value="InterPro"/>
</dbReference>
<feature type="region of interest" description="Disordered" evidence="1">
    <location>
        <begin position="196"/>
        <end position="230"/>
    </location>
</feature>
<sequence length="334" mass="37039">MFSAFQSEEMYLYLVDEETGEPAVGAGYPIVIKAASPKAKEFVPLMSVGLKALCVTNKVAGLAKCLGFPAPTLMTKELHGLADDFVTKINEKSSVAGFDCLQSAVDEGFSESLEGTKGDDAEQKKLRGSKLREFKRFLEENDSKRLFGGLARVQKEDGSIVWTLLAKVNDENEEVEEVEEVEEEEVKVRSLPKAKAEVKEEEKTEGPKGPQKGWLFKRAPKASDGDASKSSFKSFKRQAAGIFGGVQKQWQKRYCIIEEGWLMYFKDEGMKELKGRIDLNEVNEVKTEGVTEEGDEVPESGAAFSFEQGGREWVFAARSEGEMKEWARKIGGSL</sequence>
<gene>
    <name evidence="3" type="ORF">TrVE_jg3815</name>
</gene>
<evidence type="ECO:0000256" key="1">
    <source>
        <dbReference type="SAM" id="MobiDB-lite"/>
    </source>
</evidence>
<protein>
    <recommendedName>
        <fullName evidence="2">PH domain-containing protein</fullName>
    </recommendedName>
</protein>
<dbReference type="InterPro" id="IPR011993">
    <property type="entry name" value="PH-like_dom_sf"/>
</dbReference>
<dbReference type="InterPro" id="IPR001849">
    <property type="entry name" value="PH_domain"/>
</dbReference>
<dbReference type="InterPro" id="IPR001605">
    <property type="entry name" value="PH_dom-spectrin-type"/>
</dbReference>
<evidence type="ECO:0000259" key="2">
    <source>
        <dbReference type="PROSITE" id="PS50003"/>
    </source>
</evidence>
<feature type="domain" description="PH" evidence="2">
    <location>
        <begin position="208"/>
        <end position="334"/>
    </location>
</feature>
<dbReference type="Gene3D" id="2.30.29.30">
    <property type="entry name" value="Pleckstrin-homology domain (PH domain)/Phosphotyrosine-binding domain (PTB)"/>
    <property type="match status" value="1"/>
</dbReference>